<dbReference type="AlphaFoldDB" id="A0A2U3KM23"/>
<evidence type="ECO:0000256" key="2">
    <source>
        <dbReference type="ARBA" id="ARBA00022898"/>
    </source>
</evidence>
<proteinExistence type="inferred from homology"/>
<comment type="similarity">
    <text evidence="3">Belongs to the class-III pyridoxal-phosphate-dependent aminotransferase family.</text>
</comment>
<accession>A0A2U3KM23</accession>
<evidence type="ECO:0000313" key="5">
    <source>
        <dbReference type="EMBL" id="SPF40711.1"/>
    </source>
</evidence>
<evidence type="ECO:0000256" key="4">
    <source>
        <dbReference type="SAM" id="MobiDB-lite"/>
    </source>
</evidence>
<dbReference type="SUPFAM" id="SSF53383">
    <property type="entry name" value="PLP-dependent transferases"/>
    <property type="match status" value="1"/>
</dbReference>
<dbReference type="InterPro" id="IPR005814">
    <property type="entry name" value="Aminotrans_3"/>
</dbReference>
<gene>
    <name evidence="5" type="ORF">SBA1_320040</name>
</gene>
<name>A0A2U3KM23_9BACT</name>
<dbReference type="GO" id="GO:0008483">
    <property type="term" value="F:transaminase activity"/>
    <property type="evidence" value="ECO:0007669"/>
    <property type="project" value="UniProtKB-KW"/>
</dbReference>
<dbReference type="Pfam" id="PF00202">
    <property type="entry name" value="Aminotran_3"/>
    <property type="match status" value="1"/>
</dbReference>
<protein>
    <submittedName>
        <fullName evidence="5">Aminotransferase class-III</fullName>
    </submittedName>
</protein>
<dbReference type="CDD" id="cd00610">
    <property type="entry name" value="OAT_like"/>
    <property type="match status" value="1"/>
</dbReference>
<feature type="region of interest" description="Disordered" evidence="4">
    <location>
        <begin position="1"/>
        <end position="31"/>
    </location>
</feature>
<keyword evidence="5" id="KW-0032">Aminotransferase</keyword>
<keyword evidence="2 3" id="KW-0663">Pyridoxal phosphate</keyword>
<keyword evidence="5" id="KW-0808">Transferase</keyword>
<dbReference type="Gene3D" id="3.90.1150.10">
    <property type="entry name" value="Aspartate Aminotransferase, domain 1"/>
    <property type="match status" value="1"/>
</dbReference>
<comment type="cofactor">
    <cofactor evidence="1">
        <name>pyridoxal 5'-phosphate</name>
        <dbReference type="ChEBI" id="CHEBI:597326"/>
    </cofactor>
</comment>
<dbReference type="InterPro" id="IPR015421">
    <property type="entry name" value="PyrdxlP-dep_Trfase_major"/>
</dbReference>
<dbReference type="PROSITE" id="PS00600">
    <property type="entry name" value="AA_TRANSFER_CLASS_3"/>
    <property type="match status" value="1"/>
</dbReference>
<reference evidence="6" key="1">
    <citation type="submission" date="2018-02" db="EMBL/GenBank/DDBJ databases">
        <authorList>
            <person name="Hausmann B."/>
        </authorList>
    </citation>
    <scope>NUCLEOTIDE SEQUENCE [LARGE SCALE GENOMIC DNA]</scope>
    <source>
        <strain evidence="6">Peat soil MAG SbA1</strain>
    </source>
</reference>
<sequence length="477" mass="52377">MMTLHNSDKVLDTQVASPSPSPDEFCHQAGMDTDGSGAYAKSAQILNHNRRFIPGGVVSVNRAVQPEIVFVKGQGAHIWDADGNQYIDYHAAFAPHFLGHNDPYVTDAVISVLQNGASLYGSGTTELEGHLAELICRHIPAVESVQFLNTGSEATYQAIRLARAVTGRDHIVVMQGGYNGWHDDVSCNLMTPLDVIGPRLSPGEYPYIPISAGIPREHQQLVHPINFNDLESVEYVCQKYPTAALITEPILQNIGIIKPSTGYLQGLRRLADRWGFVLIIDEVKTGFRHGIGGYAKIAGVTPDLVVFGKAMANGYPIAALGGKKKLMDWFVHPDPSKRVLLAGTYNAHPVPTAAAIATIERLLMNDGEVYRHVESLGRKMQEGLEKILCALGCEAVVARQGSAFCIYFMDHCPRDWHDLAGHHDFGFDEELRKKLIQRGTYFFPVAAKQCSISFAHTIADIEATLEQIHKQLSAMSR</sequence>
<dbReference type="Gene3D" id="3.40.640.10">
    <property type="entry name" value="Type I PLP-dependent aspartate aminotransferase-like (Major domain)"/>
    <property type="match status" value="1"/>
</dbReference>
<dbReference type="Proteomes" id="UP000238701">
    <property type="component" value="Unassembled WGS sequence"/>
</dbReference>
<dbReference type="PANTHER" id="PTHR43713:SF3">
    <property type="entry name" value="GLUTAMATE-1-SEMIALDEHYDE 2,1-AMINOMUTASE 1, CHLOROPLASTIC-RELATED"/>
    <property type="match status" value="1"/>
</dbReference>
<dbReference type="InterPro" id="IPR049704">
    <property type="entry name" value="Aminotrans_3_PPA_site"/>
</dbReference>
<evidence type="ECO:0000256" key="1">
    <source>
        <dbReference type="ARBA" id="ARBA00001933"/>
    </source>
</evidence>
<organism evidence="5 6">
    <name type="scientific">Candidatus Sulfotelmatobacter kueseliae</name>
    <dbReference type="NCBI Taxonomy" id="2042962"/>
    <lineage>
        <taxon>Bacteria</taxon>
        <taxon>Pseudomonadati</taxon>
        <taxon>Acidobacteriota</taxon>
        <taxon>Terriglobia</taxon>
        <taxon>Terriglobales</taxon>
        <taxon>Candidatus Korobacteraceae</taxon>
        <taxon>Candidatus Sulfotelmatobacter</taxon>
    </lineage>
</organism>
<dbReference type="EMBL" id="OMOD01000125">
    <property type="protein sequence ID" value="SPF40711.1"/>
    <property type="molecule type" value="Genomic_DNA"/>
</dbReference>
<dbReference type="PANTHER" id="PTHR43713">
    <property type="entry name" value="GLUTAMATE-1-SEMIALDEHYDE 2,1-AMINOMUTASE"/>
    <property type="match status" value="1"/>
</dbReference>
<dbReference type="InterPro" id="IPR015422">
    <property type="entry name" value="PyrdxlP-dep_Trfase_small"/>
</dbReference>
<dbReference type="InterPro" id="IPR015424">
    <property type="entry name" value="PyrdxlP-dep_Trfase"/>
</dbReference>
<evidence type="ECO:0000256" key="3">
    <source>
        <dbReference type="RuleBase" id="RU003560"/>
    </source>
</evidence>
<evidence type="ECO:0000313" key="6">
    <source>
        <dbReference type="Proteomes" id="UP000238701"/>
    </source>
</evidence>
<dbReference type="GO" id="GO:0030170">
    <property type="term" value="F:pyridoxal phosphate binding"/>
    <property type="evidence" value="ECO:0007669"/>
    <property type="project" value="InterPro"/>
</dbReference>
<feature type="compositionally biased region" description="Basic and acidic residues" evidence="4">
    <location>
        <begin position="1"/>
        <end position="11"/>
    </location>
</feature>